<dbReference type="EMBL" id="CAXHTB010000017">
    <property type="protein sequence ID" value="CAL0323195.1"/>
    <property type="molecule type" value="Genomic_DNA"/>
</dbReference>
<keyword evidence="6" id="KW-1185">Reference proteome</keyword>
<reference evidence="3 6" key="1">
    <citation type="submission" date="2024-03" db="EMBL/GenBank/DDBJ databases">
        <authorList>
            <person name="Martinez-Hernandez J."/>
        </authorList>
    </citation>
    <scope>NUCLEOTIDE SEQUENCE [LARGE SCALE GENOMIC DNA]</scope>
</reference>
<organism evidence="3 6">
    <name type="scientific">Lupinus luteus</name>
    <name type="common">European yellow lupine</name>
    <dbReference type="NCBI Taxonomy" id="3873"/>
    <lineage>
        <taxon>Eukaryota</taxon>
        <taxon>Viridiplantae</taxon>
        <taxon>Streptophyta</taxon>
        <taxon>Embryophyta</taxon>
        <taxon>Tracheophyta</taxon>
        <taxon>Spermatophyta</taxon>
        <taxon>Magnoliopsida</taxon>
        <taxon>eudicotyledons</taxon>
        <taxon>Gunneridae</taxon>
        <taxon>Pentapetalae</taxon>
        <taxon>rosids</taxon>
        <taxon>fabids</taxon>
        <taxon>Fabales</taxon>
        <taxon>Fabaceae</taxon>
        <taxon>Papilionoideae</taxon>
        <taxon>50 kb inversion clade</taxon>
        <taxon>genistoids sensu lato</taxon>
        <taxon>core genistoids</taxon>
        <taxon>Genisteae</taxon>
        <taxon>Lupinus</taxon>
    </lineage>
</organism>
<sequence>MESVRITLSPRVAIPTILKIHHHSSTLLLDAQTILLRRPIQLSIQEGKILDRNEFRP</sequence>
<dbReference type="EMBL" id="CAXHTB010000017">
    <property type="protein sequence ID" value="CAL0323197.1"/>
    <property type="molecule type" value="Genomic_DNA"/>
</dbReference>
<evidence type="ECO:0000313" key="6">
    <source>
        <dbReference type="Proteomes" id="UP001497480"/>
    </source>
</evidence>
<dbReference type="AlphaFoldDB" id="A0AAV1XNS1"/>
<evidence type="ECO:0000313" key="2">
    <source>
        <dbReference type="EMBL" id="CAL0323196.1"/>
    </source>
</evidence>
<gene>
    <name evidence="1" type="ORF">LLUT_LOCUS24255</name>
    <name evidence="2" type="ORF">LLUT_LOCUS24256</name>
    <name evidence="3" type="ORF">LLUT_LOCUS24257</name>
    <name evidence="4" type="ORF">LLUT_LOCUS24258</name>
    <name evidence="5" type="ORF">LLUT_LOCUS24259</name>
</gene>
<evidence type="ECO:0000313" key="1">
    <source>
        <dbReference type="EMBL" id="CAL0323195.1"/>
    </source>
</evidence>
<name>A0AAV1XNS1_LUPLU</name>
<proteinExistence type="predicted"/>
<comment type="caution">
    <text evidence="3">The sequence shown here is derived from an EMBL/GenBank/DDBJ whole genome shotgun (WGS) entry which is preliminary data.</text>
</comment>
<dbReference type="Proteomes" id="UP001497480">
    <property type="component" value="Unassembled WGS sequence"/>
</dbReference>
<evidence type="ECO:0000313" key="3">
    <source>
        <dbReference type="EMBL" id="CAL0323197.1"/>
    </source>
</evidence>
<protein>
    <submittedName>
        <fullName evidence="3">Uncharacterized protein</fullName>
    </submittedName>
</protein>
<accession>A0AAV1XNS1</accession>
<dbReference type="EMBL" id="CAXHTB010000017">
    <property type="protein sequence ID" value="CAL0323198.1"/>
    <property type="molecule type" value="Genomic_DNA"/>
</dbReference>
<evidence type="ECO:0000313" key="4">
    <source>
        <dbReference type="EMBL" id="CAL0323198.1"/>
    </source>
</evidence>
<dbReference type="EMBL" id="CAXHTB010000017">
    <property type="protein sequence ID" value="CAL0323196.1"/>
    <property type="molecule type" value="Genomic_DNA"/>
</dbReference>
<dbReference type="EMBL" id="CAXHTB010000017">
    <property type="protein sequence ID" value="CAL0323199.1"/>
    <property type="molecule type" value="Genomic_DNA"/>
</dbReference>
<evidence type="ECO:0000313" key="5">
    <source>
        <dbReference type="EMBL" id="CAL0323199.1"/>
    </source>
</evidence>